<accession>A0A8E2JSH2</accession>
<proteinExistence type="inferred from homology"/>
<evidence type="ECO:0000256" key="4">
    <source>
        <dbReference type="SAM" id="MobiDB-lite"/>
    </source>
</evidence>
<feature type="compositionally biased region" description="Acidic residues" evidence="4">
    <location>
        <begin position="100"/>
        <end position="132"/>
    </location>
</feature>
<evidence type="ECO:0000313" key="6">
    <source>
        <dbReference type="EMBL" id="OCL07874.1"/>
    </source>
</evidence>
<feature type="compositionally biased region" description="Basic and acidic residues" evidence="4">
    <location>
        <begin position="60"/>
        <end position="73"/>
    </location>
</feature>
<dbReference type="OrthoDB" id="30195at2759"/>
<evidence type="ECO:0000259" key="5">
    <source>
        <dbReference type="Pfam" id="PF04003"/>
    </source>
</evidence>
<dbReference type="EMBL" id="KV749773">
    <property type="protein sequence ID" value="OCL07874.1"/>
    <property type="molecule type" value="Genomic_DNA"/>
</dbReference>
<keyword evidence="2" id="KW-0539">Nucleus</keyword>
<feature type="compositionally biased region" description="Polar residues" evidence="4">
    <location>
        <begin position="460"/>
        <end position="473"/>
    </location>
</feature>
<name>A0A8E2JSH2_9PEZI</name>
<feature type="compositionally biased region" description="Acidic residues" evidence="4">
    <location>
        <begin position="383"/>
        <end position="396"/>
    </location>
</feature>
<dbReference type="GO" id="GO:0000462">
    <property type="term" value="P:maturation of SSU-rRNA from tricistronic rRNA transcript (SSU-rRNA, 5.8S rRNA, LSU-rRNA)"/>
    <property type="evidence" value="ECO:0007669"/>
    <property type="project" value="TreeGrafter"/>
</dbReference>
<evidence type="ECO:0000256" key="3">
    <source>
        <dbReference type="ARBA" id="ARBA00038335"/>
    </source>
</evidence>
<evidence type="ECO:0000256" key="2">
    <source>
        <dbReference type="ARBA" id="ARBA00023242"/>
    </source>
</evidence>
<feature type="compositionally biased region" description="Acidic residues" evidence="4">
    <location>
        <begin position="407"/>
        <end position="456"/>
    </location>
</feature>
<comment type="subcellular location">
    <subcellularLocation>
        <location evidence="1">Nucleus</location>
    </subcellularLocation>
</comment>
<organism evidence="6 7">
    <name type="scientific">Glonium stellatum</name>
    <dbReference type="NCBI Taxonomy" id="574774"/>
    <lineage>
        <taxon>Eukaryota</taxon>
        <taxon>Fungi</taxon>
        <taxon>Dikarya</taxon>
        <taxon>Ascomycota</taxon>
        <taxon>Pezizomycotina</taxon>
        <taxon>Dothideomycetes</taxon>
        <taxon>Pleosporomycetidae</taxon>
        <taxon>Gloniales</taxon>
        <taxon>Gloniaceae</taxon>
        <taxon>Glonium</taxon>
    </lineage>
</organism>
<dbReference type="GO" id="GO:0005730">
    <property type="term" value="C:nucleolus"/>
    <property type="evidence" value="ECO:0007669"/>
    <property type="project" value="TreeGrafter"/>
</dbReference>
<feature type="compositionally biased region" description="Basic and acidic residues" evidence="4">
    <location>
        <begin position="142"/>
        <end position="151"/>
    </location>
</feature>
<feature type="domain" description="Small-subunit processome Utp12" evidence="5">
    <location>
        <begin position="216"/>
        <end position="318"/>
    </location>
</feature>
<keyword evidence="7" id="KW-1185">Reference proteome</keyword>
<dbReference type="Proteomes" id="UP000250140">
    <property type="component" value="Unassembled WGS sequence"/>
</dbReference>
<dbReference type="Pfam" id="PF04003">
    <property type="entry name" value="Utp12"/>
    <property type="match status" value="1"/>
</dbReference>
<dbReference type="InterPro" id="IPR007148">
    <property type="entry name" value="SSU_processome_Utp12"/>
</dbReference>
<reference evidence="6 7" key="1">
    <citation type="journal article" date="2016" name="Nat. Commun.">
        <title>Ectomycorrhizal ecology is imprinted in the genome of the dominant symbiotic fungus Cenococcum geophilum.</title>
        <authorList>
            <consortium name="DOE Joint Genome Institute"/>
            <person name="Peter M."/>
            <person name="Kohler A."/>
            <person name="Ohm R.A."/>
            <person name="Kuo A."/>
            <person name="Krutzmann J."/>
            <person name="Morin E."/>
            <person name="Arend M."/>
            <person name="Barry K.W."/>
            <person name="Binder M."/>
            <person name="Choi C."/>
            <person name="Clum A."/>
            <person name="Copeland A."/>
            <person name="Grisel N."/>
            <person name="Haridas S."/>
            <person name="Kipfer T."/>
            <person name="LaButti K."/>
            <person name="Lindquist E."/>
            <person name="Lipzen A."/>
            <person name="Maire R."/>
            <person name="Meier B."/>
            <person name="Mihaltcheva S."/>
            <person name="Molinier V."/>
            <person name="Murat C."/>
            <person name="Poggeler S."/>
            <person name="Quandt C.A."/>
            <person name="Sperisen C."/>
            <person name="Tritt A."/>
            <person name="Tisserant E."/>
            <person name="Crous P.W."/>
            <person name="Henrissat B."/>
            <person name="Nehls U."/>
            <person name="Egli S."/>
            <person name="Spatafora J.W."/>
            <person name="Grigoriev I.V."/>
            <person name="Martin F.M."/>
        </authorList>
    </citation>
    <scope>NUCLEOTIDE SEQUENCE [LARGE SCALE GENOMIC DNA]</scope>
    <source>
        <strain evidence="6 7">CBS 207.34</strain>
    </source>
</reference>
<feature type="compositionally biased region" description="Polar residues" evidence="4">
    <location>
        <begin position="363"/>
        <end position="374"/>
    </location>
</feature>
<evidence type="ECO:0000256" key="1">
    <source>
        <dbReference type="ARBA" id="ARBA00004123"/>
    </source>
</evidence>
<dbReference type="PANTHER" id="PTHR44267:SF1">
    <property type="entry name" value="WD REPEAT-CONTAINING PROTEIN 43"/>
    <property type="match status" value="1"/>
</dbReference>
<feature type="region of interest" description="Disordered" evidence="4">
    <location>
        <begin position="1"/>
        <end position="157"/>
    </location>
</feature>
<dbReference type="PANTHER" id="PTHR44267">
    <property type="entry name" value="WD REPEAT-CONTAINING PROTEIN 43"/>
    <property type="match status" value="1"/>
</dbReference>
<dbReference type="AlphaFoldDB" id="A0A8E2JSH2"/>
<dbReference type="InterPro" id="IPR052414">
    <property type="entry name" value="U3_snoRNA-assoc_WDR"/>
</dbReference>
<evidence type="ECO:0000313" key="7">
    <source>
        <dbReference type="Proteomes" id="UP000250140"/>
    </source>
</evidence>
<protein>
    <submittedName>
        <fullName evidence="6">NUC189-domain-containing protein</fullName>
    </submittedName>
</protein>
<gene>
    <name evidence="6" type="ORF">AOQ84DRAFT_341227</name>
</gene>
<sequence>MVAAVASRNRQLAAGPRAQHPPAKKPKLSQPPRDTRQNGLATLIPGKSDAKPFLAVKPNAIKDTRKDRVDEARAVVAAGGSGNGDVEMEGPGREVVTISSDDEEESDYGSSDDEDNVEDDAGLEKEQDEPSTEDTVMAEGSVHGEEGHTETAAEPEEPSFGELLQANAPDIVDVEATFVDPNAHTKALAPASSNRALSLPSATSLGTVLTQALKTNDRELLESCFGMNDLESVRSTIERLPSPLVANLLQKLAERLHKRPGRAGNLMVWVQWSLVAHGGYLASQPKVVRQLSNLNKVLKERASGLQPLLSLKGRLDMLYAQLELRRNVQKAAAMEDDDGEAVIYVEGEEESSSDERATKNHQRTINTGSKQNKTNQRRPADLQDMEESESSEDDEMPTTVNGIDHVEESDINESEDSEGMYDEEAEETENDTGDDLSEPDSDVELDDGEEISESEDAQPTKRSMTARSGLSRR</sequence>
<comment type="similarity">
    <text evidence="3">Belongs to the UTP5 family.</text>
</comment>
<feature type="region of interest" description="Disordered" evidence="4">
    <location>
        <begin position="347"/>
        <end position="473"/>
    </location>
</feature>